<evidence type="ECO:0000256" key="1">
    <source>
        <dbReference type="ARBA" id="ARBA00005854"/>
    </source>
</evidence>
<protein>
    <submittedName>
        <fullName evidence="6">D-3-phosphoglycerate dehydrogenase</fullName>
        <ecNumber evidence="6">1.1.1.95</ecNumber>
    </submittedName>
</protein>
<dbReference type="Proteomes" id="UP000589036">
    <property type="component" value="Unassembled WGS sequence"/>
</dbReference>
<evidence type="ECO:0000259" key="5">
    <source>
        <dbReference type="Pfam" id="PF02826"/>
    </source>
</evidence>
<dbReference type="InterPro" id="IPR036291">
    <property type="entry name" value="NAD(P)-bd_dom_sf"/>
</dbReference>
<keyword evidence="2 3" id="KW-0560">Oxidoreductase</keyword>
<accession>A0A852TVQ6</accession>
<sequence>MADPCVAIADTGGLDPAPAVELLTGEGFDVRVLGTSEPGRIAAGAPAAVALIVHDTAVDAALLDRLPALRLVVSMSDDAPVDAAAAERRGLWVARLPQGREVDQVAHHALALALAQLRRLARDHGDHRRPRDLTLGLVGMSKVATRFAELARPLFGRIVGVDPYARAWPPGVDRLDLGALLPACDVVSLHTPLTSETAGMIDAGAIARMRRGAILVNIARHGLVDRKDVLTALHTGRLAGLASGHTPAADRHAHELCPLRSHPAVLISPSAPAKPVHYTRDRVLRLARNVLAWRDRGIPLDPVVRSDSESPLVSA</sequence>
<dbReference type="PROSITE" id="PS00670">
    <property type="entry name" value="D_2_HYDROXYACID_DH_2"/>
    <property type="match status" value="1"/>
</dbReference>
<comment type="caution">
    <text evidence="6">The sequence shown here is derived from an EMBL/GenBank/DDBJ whole genome shotgun (WGS) entry which is preliminary data.</text>
</comment>
<dbReference type="SUPFAM" id="SSF52283">
    <property type="entry name" value="Formate/glycerate dehydrogenase catalytic domain-like"/>
    <property type="match status" value="1"/>
</dbReference>
<dbReference type="GO" id="GO:0004617">
    <property type="term" value="F:phosphoglycerate dehydrogenase activity"/>
    <property type="evidence" value="ECO:0007669"/>
    <property type="project" value="UniProtKB-EC"/>
</dbReference>
<evidence type="ECO:0000313" key="7">
    <source>
        <dbReference type="Proteomes" id="UP000589036"/>
    </source>
</evidence>
<dbReference type="Pfam" id="PF02826">
    <property type="entry name" value="2-Hacid_dh_C"/>
    <property type="match status" value="1"/>
</dbReference>
<dbReference type="InterPro" id="IPR006140">
    <property type="entry name" value="D-isomer_DH_NAD-bd"/>
</dbReference>
<dbReference type="Pfam" id="PF00389">
    <property type="entry name" value="2-Hacid_dh"/>
    <property type="match status" value="1"/>
</dbReference>
<dbReference type="AlphaFoldDB" id="A0A852TVQ6"/>
<dbReference type="InterPro" id="IPR029753">
    <property type="entry name" value="D-isomer_DH_CS"/>
</dbReference>
<comment type="similarity">
    <text evidence="1 3">Belongs to the D-isomer specific 2-hydroxyacid dehydrogenase family.</text>
</comment>
<dbReference type="InterPro" id="IPR006139">
    <property type="entry name" value="D-isomer_2_OHA_DH_cat_dom"/>
</dbReference>
<evidence type="ECO:0000259" key="4">
    <source>
        <dbReference type="Pfam" id="PF00389"/>
    </source>
</evidence>
<dbReference type="PANTHER" id="PTHR42938:SF44">
    <property type="entry name" value="D-ISOMER SPECIFIC 2-HYDROXYACID DEHYDROGENASE NAD-BINDING"/>
    <property type="match status" value="1"/>
</dbReference>
<organism evidence="6 7">
    <name type="scientific">Spinactinospora alkalitolerans</name>
    <dbReference type="NCBI Taxonomy" id="687207"/>
    <lineage>
        <taxon>Bacteria</taxon>
        <taxon>Bacillati</taxon>
        <taxon>Actinomycetota</taxon>
        <taxon>Actinomycetes</taxon>
        <taxon>Streptosporangiales</taxon>
        <taxon>Nocardiopsidaceae</taxon>
        <taxon>Spinactinospora</taxon>
    </lineage>
</organism>
<dbReference type="PANTHER" id="PTHR42938">
    <property type="entry name" value="FORMATE DEHYDROGENASE 1"/>
    <property type="match status" value="1"/>
</dbReference>
<dbReference type="SUPFAM" id="SSF51735">
    <property type="entry name" value="NAD(P)-binding Rossmann-fold domains"/>
    <property type="match status" value="1"/>
</dbReference>
<evidence type="ECO:0000256" key="3">
    <source>
        <dbReference type="RuleBase" id="RU003719"/>
    </source>
</evidence>
<dbReference type="EMBL" id="JACCCC010000001">
    <property type="protein sequence ID" value="NYE46164.1"/>
    <property type="molecule type" value="Genomic_DNA"/>
</dbReference>
<feature type="domain" description="D-isomer specific 2-hydroxyacid dehydrogenase NAD-binding" evidence="5">
    <location>
        <begin position="123"/>
        <end position="269"/>
    </location>
</feature>
<proteinExistence type="inferred from homology"/>
<dbReference type="Gene3D" id="3.40.50.720">
    <property type="entry name" value="NAD(P)-binding Rossmann-like Domain"/>
    <property type="match status" value="2"/>
</dbReference>
<gene>
    <name evidence="6" type="ORF">HDA32_001284</name>
</gene>
<name>A0A852TVQ6_9ACTN</name>
<feature type="domain" description="D-isomer specific 2-hydroxyacid dehydrogenase catalytic" evidence="4">
    <location>
        <begin position="17"/>
        <end position="289"/>
    </location>
</feature>
<reference evidence="6 7" key="1">
    <citation type="submission" date="2020-07" db="EMBL/GenBank/DDBJ databases">
        <title>Sequencing the genomes of 1000 actinobacteria strains.</title>
        <authorList>
            <person name="Klenk H.-P."/>
        </authorList>
    </citation>
    <scope>NUCLEOTIDE SEQUENCE [LARGE SCALE GENOMIC DNA]</scope>
    <source>
        <strain evidence="6 7">CXB654</strain>
    </source>
</reference>
<keyword evidence="7" id="KW-1185">Reference proteome</keyword>
<dbReference type="EC" id="1.1.1.95" evidence="6"/>
<dbReference type="RefSeq" id="WP_179642313.1">
    <property type="nucleotide sequence ID" value="NZ_BAAAYY010000013.1"/>
</dbReference>
<dbReference type="GO" id="GO:0051287">
    <property type="term" value="F:NAD binding"/>
    <property type="evidence" value="ECO:0007669"/>
    <property type="project" value="InterPro"/>
</dbReference>
<evidence type="ECO:0000256" key="2">
    <source>
        <dbReference type="ARBA" id="ARBA00023002"/>
    </source>
</evidence>
<evidence type="ECO:0000313" key="6">
    <source>
        <dbReference type="EMBL" id="NYE46164.1"/>
    </source>
</evidence>